<sequence length="700" mass="81751">MSAKFKQEGLTEQEVINLPKVNCNSIFIGETDVFLKKKKNDIINLGSKELFRDISNLFNFDTATNIMLFLALCGHEEVTSFKGDPYKKLEELVRGSHRNIRNSHWEEYLKLDRESRKGCRYYNKYSSASRLTTSTKAWLEKEIEELENEENLLEWQKEKLDKYKEEVKTLNNDILDIISQANLYPIRANIDVNTELGYPGYYKEFSTEYYLRLGDNIWRQASRMHPYNSNDSDFGLRVKHIRDMNSVGGEWLLTKDSYIDTKTGELKAYLSNSISRREISLNIYKDDIRELEFKENINLKVIINVVLKNYRKSNLTESALFSIIQKTLRNESYSMSRARYTDGSSYSSVKVGNNHYTIYRDNTRVEGIKSVKVEEHNYLEVVALIVKNIDKINNSPTHEMFNTFSSLFSIPKGSKWKIHTAFGLNKQVYNKLTELNRFEQNNYLTFSKRLEKSFNHLYNEINLNKLFDDTFLMVQHPSSVSIALEFGEHVNNTINITFADFKKMVHYLDVDAQDRQRITYYGLSNIYKDYINDLASLVGAGYRTERSVNLTPFSLKLEHDIVTDEKQAIQSELDDKELKNRYQDKLTSIINKTYKLADGRKVKFLPADSVSKLKEEGKMLSHCVGGYANRIIKNNCLILLARLEEDLDNSWYTVEIRITQNGYVLGQQQSIDTYRLPNELKVELEKDIKKINRKEFKEAS</sequence>
<organism evidence="2 3">
    <name type="scientific">Staphylococcus phage vB_SscM-1</name>
    <dbReference type="NCBI Taxonomy" id="1868844"/>
    <lineage>
        <taxon>Viruses</taxon>
        <taxon>Duplodnaviria</taxon>
        <taxon>Heunggongvirae</taxon>
        <taxon>Uroviricota</taxon>
        <taxon>Caudoviricetes</taxon>
        <taxon>Herelleviridae</taxon>
        <taxon>Twortvirinae</taxon>
        <taxon>Sciuriunavirus</taxon>
        <taxon>Sciuriunavirus SscM1</taxon>
    </lineage>
</organism>
<dbReference type="InterPro" id="IPR025586">
    <property type="entry name" value="PcfJ"/>
</dbReference>
<evidence type="ECO:0008006" key="4">
    <source>
        <dbReference type="Google" id="ProtNLM"/>
    </source>
</evidence>
<name>A0A1X9I9L9_9CAUD</name>
<protein>
    <recommendedName>
        <fullName evidence="4">PcfJ domain-containing protein</fullName>
    </recommendedName>
</protein>
<dbReference type="EMBL" id="KX171212">
    <property type="protein sequence ID" value="ANT44721.1"/>
    <property type="molecule type" value="Genomic_DNA"/>
</dbReference>
<accession>A0A1X9I9L9</accession>
<evidence type="ECO:0000313" key="3">
    <source>
        <dbReference type="Proteomes" id="UP000224459"/>
    </source>
</evidence>
<gene>
    <name evidence="2" type="ORF">vB_SscM-1_058</name>
</gene>
<keyword evidence="1" id="KW-0175">Coiled coil</keyword>
<evidence type="ECO:0000313" key="2">
    <source>
        <dbReference type="EMBL" id="ANT44721.1"/>
    </source>
</evidence>
<feature type="coiled-coil region" evidence="1">
    <location>
        <begin position="129"/>
        <end position="180"/>
    </location>
</feature>
<proteinExistence type="predicted"/>
<dbReference type="Proteomes" id="UP000224459">
    <property type="component" value="Segment"/>
</dbReference>
<reference evidence="3" key="1">
    <citation type="submission" date="2016-04" db="EMBL/GenBank/DDBJ databases">
        <authorList>
            <person name="Gasior T."/>
        </authorList>
    </citation>
    <scope>NUCLEOTIDE SEQUENCE [LARGE SCALE GENOMIC DNA]</scope>
</reference>
<dbReference type="Pfam" id="PF14284">
    <property type="entry name" value="PcfJ"/>
    <property type="match status" value="1"/>
</dbReference>
<evidence type="ECO:0000256" key="1">
    <source>
        <dbReference type="SAM" id="Coils"/>
    </source>
</evidence>
<keyword evidence="3" id="KW-1185">Reference proteome</keyword>